<proteinExistence type="predicted"/>
<sequence>MPAGSVSDPDGHSSPVALGALVSAQPGPRGAQPLAAPPASQEAAYAAKTRTGNPASKAFGAGLSSPLMLMI</sequence>
<gene>
    <name evidence="2" type="ORF">PtA15_17A307</name>
</gene>
<dbReference type="GeneID" id="77805305"/>
<dbReference type="Proteomes" id="UP001164743">
    <property type="component" value="Chromosome 17A"/>
</dbReference>
<accession>A0ABY7D9Y6</accession>
<keyword evidence="3" id="KW-1185">Reference proteome</keyword>
<evidence type="ECO:0000313" key="3">
    <source>
        <dbReference type="Proteomes" id="UP001164743"/>
    </source>
</evidence>
<organism evidence="2 3">
    <name type="scientific">Puccinia triticina</name>
    <dbReference type="NCBI Taxonomy" id="208348"/>
    <lineage>
        <taxon>Eukaryota</taxon>
        <taxon>Fungi</taxon>
        <taxon>Dikarya</taxon>
        <taxon>Basidiomycota</taxon>
        <taxon>Pucciniomycotina</taxon>
        <taxon>Pucciniomycetes</taxon>
        <taxon>Pucciniales</taxon>
        <taxon>Pucciniaceae</taxon>
        <taxon>Puccinia</taxon>
    </lineage>
</organism>
<protein>
    <submittedName>
        <fullName evidence="2">Uncharacterized protein</fullName>
    </submittedName>
</protein>
<feature type="region of interest" description="Disordered" evidence="1">
    <location>
        <begin position="1"/>
        <end position="71"/>
    </location>
</feature>
<dbReference type="RefSeq" id="XP_053028380.1">
    <property type="nucleotide sequence ID" value="XM_053164410.1"/>
</dbReference>
<evidence type="ECO:0000256" key="1">
    <source>
        <dbReference type="SAM" id="MobiDB-lite"/>
    </source>
</evidence>
<reference evidence="2" key="1">
    <citation type="submission" date="2022-10" db="EMBL/GenBank/DDBJ databases">
        <title>Puccinia triticina Genome sequencing and assembly.</title>
        <authorList>
            <person name="Li C."/>
        </authorList>
    </citation>
    <scope>NUCLEOTIDE SEQUENCE</scope>
    <source>
        <strain evidence="2">Pt15</strain>
    </source>
</reference>
<evidence type="ECO:0000313" key="2">
    <source>
        <dbReference type="EMBL" id="WAQ92825.1"/>
    </source>
</evidence>
<feature type="compositionally biased region" description="Low complexity" evidence="1">
    <location>
        <begin position="31"/>
        <end position="47"/>
    </location>
</feature>
<name>A0ABY7D9Y6_9BASI</name>
<dbReference type="EMBL" id="CP110437">
    <property type="protein sequence ID" value="WAQ92825.1"/>
    <property type="molecule type" value="Genomic_DNA"/>
</dbReference>